<evidence type="ECO:0000313" key="2">
    <source>
        <dbReference type="Proteomes" id="UP000176431"/>
    </source>
</evidence>
<dbReference type="EMBL" id="MEYK01000023">
    <property type="protein sequence ID" value="OGD25107.1"/>
    <property type="molecule type" value="Genomic_DNA"/>
</dbReference>
<dbReference type="Proteomes" id="UP000176431">
    <property type="component" value="Unassembled WGS sequence"/>
</dbReference>
<evidence type="ECO:0000313" key="1">
    <source>
        <dbReference type="EMBL" id="OGD25107.1"/>
    </source>
</evidence>
<dbReference type="AlphaFoldDB" id="A0A1F5B3A3"/>
<name>A0A1F5B3A3_9BACT</name>
<organism evidence="1 2">
    <name type="scientific">Candidatus Azambacteria bacterium RIFCSPHIGHO2_01_FULL_40_24</name>
    <dbReference type="NCBI Taxonomy" id="1797301"/>
    <lineage>
        <taxon>Bacteria</taxon>
        <taxon>Candidatus Azamiibacteriota</taxon>
    </lineage>
</organism>
<sequence>MNSRLRSQKPEFTNLLRNIAESILNSGIINPEKLVEITLDSDPATTQNGVLAMYKAMDEATLDLVNLSSNERYSWGLSQIITDLGEVFKEIGEIKYPIYEKLEPPRIKLPLVINHPKKFYKLAEKLGIEIDTKFAPVRKIVSGPSEFREETGEIVWGNKIIPLEYGSIQYSICKFTYQSPSRKVMSWDVVAAFVDGYEKDDTETEEKSIYHAIRSINKKVKALTRKPLFHWAKHSFYRVA</sequence>
<protein>
    <submittedName>
        <fullName evidence="1">Uncharacterized protein</fullName>
    </submittedName>
</protein>
<reference evidence="1 2" key="1">
    <citation type="journal article" date="2016" name="Nat. Commun.">
        <title>Thousands of microbial genomes shed light on interconnected biogeochemical processes in an aquifer system.</title>
        <authorList>
            <person name="Anantharaman K."/>
            <person name="Brown C.T."/>
            <person name="Hug L.A."/>
            <person name="Sharon I."/>
            <person name="Castelle C.J."/>
            <person name="Probst A.J."/>
            <person name="Thomas B.C."/>
            <person name="Singh A."/>
            <person name="Wilkins M.J."/>
            <person name="Karaoz U."/>
            <person name="Brodie E.L."/>
            <person name="Williams K.H."/>
            <person name="Hubbard S.S."/>
            <person name="Banfield J.F."/>
        </authorList>
    </citation>
    <scope>NUCLEOTIDE SEQUENCE [LARGE SCALE GENOMIC DNA]</scope>
</reference>
<accession>A0A1F5B3A3</accession>
<gene>
    <name evidence="1" type="ORF">A2819_00140</name>
</gene>
<proteinExistence type="predicted"/>
<comment type="caution">
    <text evidence="1">The sequence shown here is derived from an EMBL/GenBank/DDBJ whole genome shotgun (WGS) entry which is preliminary data.</text>
</comment>